<dbReference type="PANTHER" id="PTHR21137">
    <property type="entry name" value="ODORANT RECEPTOR"/>
    <property type="match status" value="1"/>
</dbReference>
<gene>
    <name evidence="11" type="ORF">RN001_009482</name>
</gene>
<dbReference type="GO" id="GO:0004984">
    <property type="term" value="F:olfactory receptor activity"/>
    <property type="evidence" value="ECO:0007669"/>
    <property type="project" value="InterPro"/>
</dbReference>
<evidence type="ECO:0000256" key="8">
    <source>
        <dbReference type="ARBA" id="ARBA00023170"/>
    </source>
</evidence>
<evidence type="ECO:0000256" key="4">
    <source>
        <dbReference type="ARBA" id="ARBA00022692"/>
    </source>
</evidence>
<dbReference type="InterPro" id="IPR004117">
    <property type="entry name" value="7tm6_olfct_rcpt"/>
</dbReference>
<dbReference type="GO" id="GO:0005886">
    <property type="term" value="C:plasma membrane"/>
    <property type="evidence" value="ECO:0007669"/>
    <property type="project" value="UniProtKB-SubCell"/>
</dbReference>
<dbReference type="Pfam" id="PF02949">
    <property type="entry name" value="7tm_6"/>
    <property type="match status" value="1"/>
</dbReference>
<evidence type="ECO:0000256" key="7">
    <source>
        <dbReference type="ARBA" id="ARBA00023136"/>
    </source>
</evidence>
<evidence type="ECO:0000256" key="9">
    <source>
        <dbReference type="ARBA" id="ARBA00023224"/>
    </source>
</evidence>
<feature type="transmembrane region" description="Helical" evidence="10">
    <location>
        <begin position="179"/>
        <end position="201"/>
    </location>
</feature>
<dbReference type="PANTHER" id="PTHR21137:SF35">
    <property type="entry name" value="ODORANT RECEPTOR 19A-RELATED"/>
    <property type="match status" value="1"/>
</dbReference>
<keyword evidence="8" id="KW-0675">Receptor</keyword>
<proteinExistence type="predicted"/>
<accession>A0AAN7S865</accession>
<dbReference type="GO" id="GO:0007165">
    <property type="term" value="P:signal transduction"/>
    <property type="evidence" value="ECO:0007669"/>
    <property type="project" value="UniProtKB-KW"/>
</dbReference>
<feature type="transmembrane region" description="Helical" evidence="10">
    <location>
        <begin position="272"/>
        <end position="295"/>
    </location>
</feature>
<keyword evidence="6 10" id="KW-1133">Transmembrane helix</keyword>
<evidence type="ECO:0000256" key="6">
    <source>
        <dbReference type="ARBA" id="ARBA00022989"/>
    </source>
</evidence>
<evidence type="ECO:0000256" key="2">
    <source>
        <dbReference type="ARBA" id="ARBA00022475"/>
    </source>
</evidence>
<dbReference type="EMBL" id="JARPUR010000004">
    <property type="protein sequence ID" value="KAK4876976.1"/>
    <property type="molecule type" value="Genomic_DNA"/>
</dbReference>
<evidence type="ECO:0008006" key="13">
    <source>
        <dbReference type="Google" id="ProtNLM"/>
    </source>
</evidence>
<dbReference type="Proteomes" id="UP001353858">
    <property type="component" value="Unassembled WGS sequence"/>
</dbReference>
<organism evidence="11 12">
    <name type="scientific">Aquatica leii</name>
    <dbReference type="NCBI Taxonomy" id="1421715"/>
    <lineage>
        <taxon>Eukaryota</taxon>
        <taxon>Metazoa</taxon>
        <taxon>Ecdysozoa</taxon>
        <taxon>Arthropoda</taxon>
        <taxon>Hexapoda</taxon>
        <taxon>Insecta</taxon>
        <taxon>Pterygota</taxon>
        <taxon>Neoptera</taxon>
        <taxon>Endopterygota</taxon>
        <taxon>Coleoptera</taxon>
        <taxon>Polyphaga</taxon>
        <taxon>Elateriformia</taxon>
        <taxon>Elateroidea</taxon>
        <taxon>Lampyridae</taxon>
        <taxon>Luciolinae</taxon>
        <taxon>Aquatica</taxon>
    </lineage>
</organism>
<dbReference type="AlphaFoldDB" id="A0AAN7S865"/>
<protein>
    <recommendedName>
        <fullName evidence="13">Odorant receptor</fullName>
    </recommendedName>
</protein>
<keyword evidence="3" id="KW-0716">Sensory transduction</keyword>
<keyword evidence="5" id="KW-0552">Olfaction</keyword>
<keyword evidence="9" id="KW-0807">Transducer</keyword>
<reference evidence="12" key="1">
    <citation type="submission" date="2023-01" db="EMBL/GenBank/DDBJ databases">
        <title>Key to firefly adult light organ development and bioluminescence: homeobox transcription factors regulate luciferase expression and transportation to peroxisome.</title>
        <authorList>
            <person name="Fu X."/>
        </authorList>
    </citation>
    <scope>NUCLEOTIDE SEQUENCE [LARGE SCALE GENOMIC DNA]</scope>
</reference>
<evidence type="ECO:0000256" key="5">
    <source>
        <dbReference type="ARBA" id="ARBA00022725"/>
    </source>
</evidence>
<evidence type="ECO:0000256" key="3">
    <source>
        <dbReference type="ARBA" id="ARBA00022606"/>
    </source>
</evidence>
<evidence type="ECO:0000313" key="11">
    <source>
        <dbReference type="EMBL" id="KAK4876976.1"/>
    </source>
</evidence>
<feature type="transmembrane region" description="Helical" evidence="10">
    <location>
        <begin position="119"/>
        <end position="136"/>
    </location>
</feature>
<keyword evidence="12" id="KW-1185">Reference proteome</keyword>
<sequence>MLVFLAHEHSYFDAHDALNSLMKTFKSHTYSARVEFVSTRISTLYIVFLYSALVHYSVVPLIDYNNCQKRDNSDSALTCGLPNPASFPLNTTKNPGYMFIYIFHVISDFLCVQSVLHPLLISGSIIYHIIGHLYMIQDDLTSLFEQSINKKDKLKQIIRHHAEVIEVCNLIYKGLNQMLLMYTVMLAIIFSVCGFQVLNMFSTKIEFWIIQRYITIFFGYALICWMLSFLGQKLIDESTQVSACAYNVEWYTESLEFQQMIRLVILRANKPLVVRSAFITNVCFASFTTVARTTYSYLTMMYNMMIINKNK</sequence>
<evidence type="ECO:0000313" key="12">
    <source>
        <dbReference type="Proteomes" id="UP001353858"/>
    </source>
</evidence>
<keyword evidence="4 10" id="KW-0812">Transmembrane</keyword>
<comment type="caution">
    <text evidence="11">The sequence shown here is derived from an EMBL/GenBank/DDBJ whole genome shotgun (WGS) entry which is preliminary data.</text>
</comment>
<feature type="transmembrane region" description="Helical" evidence="10">
    <location>
        <begin position="43"/>
        <end position="62"/>
    </location>
</feature>
<feature type="transmembrane region" description="Helical" evidence="10">
    <location>
        <begin position="213"/>
        <end position="231"/>
    </location>
</feature>
<comment type="subcellular location">
    <subcellularLocation>
        <location evidence="1">Cell membrane</location>
        <topology evidence="1">Multi-pass membrane protein</topology>
    </subcellularLocation>
</comment>
<name>A0AAN7S865_9COLE</name>
<evidence type="ECO:0000256" key="10">
    <source>
        <dbReference type="SAM" id="Phobius"/>
    </source>
</evidence>
<dbReference type="GO" id="GO:0005549">
    <property type="term" value="F:odorant binding"/>
    <property type="evidence" value="ECO:0007669"/>
    <property type="project" value="InterPro"/>
</dbReference>
<evidence type="ECO:0000256" key="1">
    <source>
        <dbReference type="ARBA" id="ARBA00004651"/>
    </source>
</evidence>
<keyword evidence="2" id="KW-1003">Cell membrane</keyword>
<keyword evidence="7 10" id="KW-0472">Membrane</keyword>